<evidence type="ECO:0000256" key="2">
    <source>
        <dbReference type="ARBA" id="ARBA00022692"/>
    </source>
</evidence>
<feature type="transmembrane region" description="Helical" evidence="5">
    <location>
        <begin position="195"/>
        <end position="218"/>
    </location>
</feature>
<dbReference type="GO" id="GO:0005886">
    <property type="term" value="C:plasma membrane"/>
    <property type="evidence" value="ECO:0007669"/>
    <property type="project" value="TreeGrafter"/>
</dbReference>
<evidence type="ECO:0000313" key="8">
    <source>
        <dbReference type="Proteomes" id="UP000192815"/>
    </source>
</evidence>
<sequence>MVFGLLLLLIGAELSVRSAVHLAALFKVRPLIIGLTVVAMGTSAPQMAVSLQAAFSDNTDIAVGSVIGGNIFNVLVILGLCALVIPLRVARQVLRVDIPLMIGACLLVIALSWNGAFSRFDGVLLLAGLLICLFVIVRQGGHVPRHGQANTTEKPRALMRITALAAGLLLLTSGGHLLVDASVVIAINLGLSERIIGLTVIAIGTSLPALMTSLIAALRGERDIAVGNVIGSNLFNLLGVLGLTALVAPVPLTISPNALVFDLPIMLGVALLCVPLFYSGYRIDRIEGVFLLSLYLTYGLHIVSISTGMLLAERLEGIMLRYALPLLGIIVAFGTVRAWRRQH</sequence>
<accession>A0A1X0N4S9</accession>
<keyword evidence="4 5" id="KW-0472">Membrane</keyword>
<dbReference type="InterPro" id="IPR004837">
    <property type="entry name" value="NaCa_Exmemb"/>
</dbReference>
<dbReference type="PANTHER" id="PTHR10846:SF8">
    <property type="entry name" value="INNER MEMBRANE PROTEIN YRBG"/>
    <property type="match status" value="1"/>
</dbReference>
<keyword evidence="3 5" id="KW-1133">Transmembrane helix</keyword>
<feature type="transmembrane region" description="Helical" evidence="5">
    <location>
        <begin position="290"/>
        <end position="312"/>
    </location>
</feature>
<organism evidence="7 8">
    <name type="scientific">Pseudomonas floridensis</name>
    <dbReference type="NCBI Taxonomy" id="1958950"/>
    <lineage>
        <taxon>Bacteria</taxon>
        <taxon>Pseudomonadati</taxon>
        <taxon>Pseudomonadota</taxon>
        <taxon>Gammaproteobacteria</taxon>
        <taxon>Pseudomonadales</taxon>
        <taxon>Pseudomonadaceae</taxon>
        <taxon>Pseudomonas</taxon>
    </lineage>
</organism>
<dbReference type="Pfam" id="PF01699">
    <property type="entry name" value="Na_Ca_ex"/>
    <property type="match status" value="2"/>
</dbReference>
<dbReference type="GO" id="GO:0005262">
    <property type="term" value="F:calcium channel activity"/>
    <property type="evidence" value="ECO:0007669"/>
    <property type="project" value="TreeGrafter"/>
</dbReference>
<dbReference type="STRING" id="1958950.BZK31_14735"/>
<feature type="transmembrane region" description="Helical" evidence="5">
    <location>
        <begin position="258"/>
        <end position="278"/>
    </location>
</feature>
<feature type="domain" description="Sodium/calcium exchanger membrane region" evidence="6">
    <location>
        <begin position="2"/>
        <end position="136"/>
    </location>
</feature>
<feature type="domain" description="Sodium/calcium exchanger membrane region" evidence="6">
    <location>
        <begin position="163"/>
        <end position="298"/>
    </location>
</feature>
<evidence type="ECO:0000313" key="7">
    <source>
        <dbReference type="EMBL" id="ORC58534.1"/>
    </source>
</evidence>
<comment type="caution">
    <text evidence="7">The sequence shown here is derived from an EMBL/GenBank/DDBJ whole genome shotgun (WGS) entry which is preliminary data.</text>
</comment>
<dbReference type="EMBL" id="MUIO01000055">
    <property type="protein sequence ID" value="ORC58534.1"/>
    <property type="molecule type" value="Genomic_DNA"/>
</dbReference>
<gene>
    <name evidence="7" type="ORF">BZK31_14735</name>
</gene>
<feature type="transmembrane region" description="Helical" evidence="5">
    <location>
        <begin position="61"/>
        <end position="86"/>
    </location>
</feature>
<comment type="subcellular location">
    <subcellularLocation>
        <location evidence="1">Membrane</location>
        <topology evidence="1">Multi-pass membrane protein</topology>
    </subcellularLocation>
</comment>
<dbReference type="InterPro" id="IPR004481">
    <property type="entry name" value="K/Na/Ca-exchanger"/>
</dbReference>
<feature type="transmembrane region" description="Helical" evidence="5">
    <location>
        <begin position="161"/>
        <end position="189"/>
    </location>
</feature>
<dbReference type="InterPro" id="IPR044880">
    <property type="entry name" value="NCX_ion-bd_dom_sf"/>
</dbReference>
<dbReference type="GO" id="GO:0006874">
    <property type="term" value="P:intracellular calcium ion homeostasis"/>
    <property type="evidence" value="ECO:0007669"/>
    <property type="project" value="TreeGrafter"/>
</dbReference>
<dbReference type="NCBIfam" id="TIGR00367">
    <property type="entry name" value="calcium/sodium antiporter"/>
    <property type="match status" value="1"/>
</dbReference>
<feature type="transmembrane region" description="Helical" evidence="5">
    <location>
        <begin position="318"/>
        <end position="339"/>
    </location>
</feature>
<name>A0A1X0N4S9_9PSED</name>
<keyword evidence="2 5" id="KW-0812">Transmembrane</keyword>
<dbReference type="PANTHER" id="PTHR10846">
    <property type="entry name" value="SODIUM/POTASSIUM/CALCIUM EXCHANGER"/>
    <property type="match status" value="1"/>
</dbReference>
<feature type="transmembrane region" description="Helical" evidence="5">
    <location>
        <begin position="98"/>
        <end position="116"/>
    </location>
</feature>
<evidence type="ECO:0000256" key="3">
    <source>
        <dbReference type="ARBA" id="ARBA00022989"/>
    </source>
</evidence>
<evidence type="ECO:0000256" key="1">
    <source>
        <dbReference type="ARBA" id="ARBA00004141"/>
    </source>
</evidence>
<proteinExistence type="predicted"/>
<dbReference type="Proteomes" id="UP000192815">
    <property type="component" value="Unassembled WGS sequence"/>
</dbReference>
<evidence type="ECO:0000259" key="6">
    <source>
        <dbReference type="Pfam" id="PF01699"/>
    </source>
</evidence>
<protein>
    <submittedName>
        <fullName evidence="7">Conjugal transfer protein TraR</fullName>
    </submittedName>
</protein>
<feature type="transmembrane region" description="Helical" evidence="5">
    <location>
        <begin position="230"/>
        <end position="252"/>
    </location>
</feature>
<evidence type="ECO:0000256" key="5">
    <source>
        <dbReference type="SAM" id="Phobius"/>
    </source>
</evidence>
<dbReference type="OrthoDB" id="9794225at2"/>
<dbReference type="GO" id="GO:0008273">
    <property type="term" value="F:calcium, potassium:sodium antiporter activity"/>
    <property type="evidence" value="ECO:0007669"/>
    <property type="project" value="TreeGrafter"/>
</dbReference>
<evidence type="ECO:0000256" key="4">
    <source>
        <dbReference type="ARBA" id="ARBA00023136"/>
    </source>
</evidence>
<reference evidence="8" key="1">
    <citation type="submission" date="2017-02" db="EMBL/GenBank/DDBJ databases">
        <title>Pseudomonas floridae sp. nov., a novel pathogenic bacterial species isolated from tomato.</title>
        <authorList>
            <person name="Timilsina S."/>
            <person name="Vallad G.E."/>
            <person name="Jones J.B."/>
        </authorList>
    </citation>
    <scope>NUCLEOTIDE SEQUENCE [LARGE SCALE GENOMIC DNA]</scope>
    <source>
        <strain evidence="8">GEV388</strain>
    </source>
</reference>
<feature type="transmembrane region" description="Helical" evidence="5">
    <location>
        <begin position="122"/>
        <end position="140"/>
    </location>
</feature>
<dbReference type="Gene3D" id="1.20.1420.30">
    <property type="entry name" value="NCX, central ion-binding region"/>
    <property type="match status" value="1"/>
</dbReference>
<keyword evidence="8" id="KW-1185">Reference proteome</keyword>
<dbReference type="AlphaFoldDB" id="A0A1X0N4S9"/>
<dbReference type="RefSeq" id="WP_083183684.1">
    <property type="nucleotide sequence ID" value="NZ_CBCRZR010000016.1"/>
</dbReference>